<dbReference type="InterPro" id="IPR000504">
    <property type="entry name" value="RRM_dom"/>
</dbReference>
<comment type="similarity">
    <text evidence="2">Belongs to the RRM RBM34 family.</text>
</comment>
<evidence type="ECO:0000256" key="2">
    <source>
        <dbReference type="ARBA" id="ARBA00007077"/>
    </source>
</evidence>
<evidence type="ECO:0000259" key="7">
    <source>
        <dbReference type="PROSITE" id="PS50102"/>
    </source>
</evidence>
<comment type="subcellular location">
    <subcellularLocation>
        <location evidence="1">Nucleus</location>
        <location evidence="1">Nucleolus</location>
    </subcellularLocation>
</comment>
<accession>A0A7R9QET2</accession>
<evidence type="ECO:0000313" key="8">
    <source>
        <dbReference type="EMBL" id="CAD7642213.1"/>
    </source>
</evidence>
<feature type="domain" description="RRM" evidence="7">
    <location>
        <begin position="99"/>
        <end position="193"/>
    </location>
</feature>
<dbReference type="GO" id="GO:0003723">
    <property type="term" value="F:RNA binding"/>
    <property type="evidence" value="ECO:0007669"/>
    <property type="project" value="UniProtKB-UniRule"/>
</dbReference>
<feature type="domain" description="RRM" evidence="7">
    <location>
        <begin position="201"/>
        <end position="278"/>
    </location>
</feature>
<dbReference type="CDD" id="cd12395">
    <property type="entry name" value="RRM2_RBM34"/>
    <property type="match status" value="1"/>
</dbReference>
<feature type="compositionally biased region" description="Acidic residues" evidence="6">
    <location>
        <begin position="61"/>
        <end position="73"/>
    </location>
</feature>
<dbReference type="PANTHER" id="PTHR23236:SF25">
    <property type="entry name" value="RNA-BINDING PROTEIN 34"/>
    <property type="match status" value="1"/>
</dbReference>
<evidence type="ECO:0000256" key="4">
    <source>
        <dbReference type="ARBA" id="ARBA00023242"/>
    </source>
</evidence>
<keyword evidence="3 5" id="KW-0694">RNA-binding</keyword>
<evidence type="ECO:0000256" key="1">
    <source>
        <dbReference type="ARBA" id="ARBA00004604"/>
    </source>
</evidence>
<feature type="compositionally biased region" description="Basic and acidic residues" evidence="6">
    <location>
        <begin position="268"/>
        <end position="282"/>
    </location>
</feature>
<dbReference type="InterPro" id="IPR034221">
    <property type="entry name" value="RBM34_RRM2"/>
</dbReference>
<dbReference type="PROSITE" id="PS50102">
    <property type="entry name" value="RRM"/>
    <property type="match status" value="2"/>
</dbReference>
<keyword evidence="4" id="KW-0539">Nucleus</keyword>
<dbReference type="InterPro" id="IPR012677">
    <property type="entry name" value="Nucleotide-bd_a/b_plait_sf"/>
</dbReference>
<name>A0A7R9QET2_9ACAR</name>
<dbReference type="InterPro" id="IPR035979">
    <property type="entry name" value="RBD_domain_sf"/>
</dbReference>
<dbReference type="Proteomes" id="UP000728032">
    <property type="component" value="Unassembled WGS sequence"/>
</dbReference>
<dbReference type="EMBL" id="CAJPVJ010001027">
    <property type="protein sequence ID" value="CAG2163911.1"/>
    <property type="molecule type" value="Genomic_DNA"/>
</dbReference>
<feature type="compositionally biased region" description="Basic and acidic residues" evidence="6">
    <location>
        <begin position="74"/>
        <end position="93"/>
    </location>
</feature>
<proteinExistence type="inferred from homology"/>
<dbReference type="SMART" id="SM00360">
    <property type="entry name" value="RRM"/>
    <property type="match status" value="2"/>
</dbReference>
<organism evidence="8">
    <name type="scientific">Oppiella nova</name>
    <dbReference type="NCBI Taxonomy" id="334625"/>
    <lineage>
        <taxon>Eukaryota</taxon>
        <taxon>Metazoa</taxon>
        <taxon>Ecdysozoa</taxon>
        <taxon>Arthropoda</taxon>
        <taxon>Chelicerata</taxon>
        <taxon>Arachnida</taxon>
        <taxon>Acari</taxon>
        <taxon>Acariformes</taxon>
        <taxon>Sarcoptiformes</taxon>
        <taxon>Oribatida</taxon>
        <taxon>Brachypylina</taxon>
        <taxon>Oppioidea</taxon>
        <taxon>Oppiidae</taxon>
        <taxon>Oppiella</taxon>
    </lineage>
</organism>
<feature type="compositionally biased region" description="Basic and acidic residues" evidence="6">
    <location>
        <begin position="291"/>
        <end position="310"/>
    </location>
</feature>
<dbReference type="OrthoDB" id="442677at2759"/>
<reference evidence="8" key="1">
    <citation type="submission" date="2020-11" db="EMBL/GenBank/DDBJ databases">
        <authorList>
            <person name="Tran Van P."/>
        </authorList>
    </citation>
    <scope>NUCLEOTIDE SEQUENCE</scope>
</reference>
<evidence type="ECO:0000256" key="5">
    <source>
        <dbReference type="PROSITE-ProRule" id="PRU00176"/>
    </source>
</evidence>
<dbReference type="PANTHER" id="PTHR23236">
    <property type="entry name" value="EUKARYOTIC TRANSLATION INITIATION FACTOR 4B/4H"/>
    <property type="match status" value="1"/>
</dbReference>
<feature type="non-terminal residue" evidence="8">
    <location>
        <position position="1"/>
    </location>
</feature>
<feature type="region of interest" description="Disordered" evidence="6">
    <location>
        <begin position="61"/>
        <end position="93"/>
    </location>
</feature>
<feature type="region of interest" description="Disordered" evidence="6">
    <location>
        <begin position="268"/>
        <end position="333"/>
    </location>
</feature>
<dbReference type="AlphaFoldDB" id="A0A7R9QET2"/>
<dbReference type="Pfam" id="PF00076">
    <property type="entry name" value="RRM_1"/>
    <property type="match status" value="2"/>
</dbReference>
<gene>
    <name evidence="8" type="ORF">ONB1V03_LOCUS3472</name>
</gene>
<dbReference type="EMBL" id="OC915852">
    <property type="protein sequence ID" value="CAD7642213.1"/>
    <property type="molecule type" value="Genomic_DNA"/>
</dbReference>
<evidence type="ECO:0000313" key="9">
    <source>
        <dbReference type="Proteomes" id="UP000728032"/>
    </source>
</evidence>
<dbReference type="SUPFAM" id="SSF54928">
    <property type="entry name" value="RNA-binding domain, RBD"/>
    <property type="match status" value="2"/>
</dbReference>
<evidence type="ECO:0000256" key="3">
    <source>
        <dbReference type="ARBA" id="ARBA00022884"/>
    </source>
</evidence>
<evidence type="ECO:0000256" key="6">
    <source>
        <dbReference type="SAM" id="MobiDB-lite"/>
    </source>
</evidence>
<sequence>MKMAQVFKCGSIADIINDKQSEDKSPKTSKKKKKLLNKFNEIIEENNNKLVEIKTFVAKDGDEEDVEESDDESERQTNESKKQKTLRERQLKNNEKNERTVFVGNLPQNITIKYLKKLFKNFGQIESIRLRGAVPQEEKIPKKVAVITKKFHASTDNINAYVVFKSSDDVIKALELNGSEIDGHHIRVDRAVHSVTHDSSRSIFVGNLPFVVREDQLYDTFKECGDIEAVRVVRDAKTGVGKGFGFITFKSKDSVVLALEKNEHKLNGRDLRVTRAKNESNRSKPKKERQNRKASDGHSEETVPQKERQFKKNKKSNLKPQFEGILAKKSKRK</sequence>
<dbReference type="Gene3D" id="3.30.70.330">
    <property type="match status" value="2"/>
</dbReference>
<dbReference type="CDD" id="cd12394">
    <property type="entry name" value="RRM1_RBM34"/>
    <property type="match status" value="1"/>
</dbReference>
<protein>
    <recommendedName>
        <fullName evidence="7">RRM domain-containing protein</fullName>
    </recommendedName>
</protein>
<keyword evidence="9" id="KW-1185">Reference proteome</keyword>